<evidence type="ECO:0000313" key="5">
    <source>
        <dbReference type="WBParaSite" id="PgR026_g103_t02"/>
    </source>
</evidence>
<dbReference type="AlphaFoldDB" id="A0A915B6F6"/>
<evidence type="ECO:0000259" key="2">
    <source>
        <dbReference type="Pfam" id="PF04155"/>
    </source>
</evidence>
<dbReference type="Pfam" id="PF04155">
    <property type="entry name" value="Ground-like"/>
    <property type="match status" value="1"/>
</dbReference>
<keyword evidence="3" id="KW-1185">Reference proteome</keyword>
<dbReference type="InterPro" id="IPR007284">
    <property type="entry name" value="Ground-like_dom"/>
</dbReference>
<feature type="signal peptide" evidence="1">
    <location>
        <begin position="1"/>
        <end position="19"/>
    </location>
</feature>
<dbReference type="WBParaSite" id="PgR026_g103_t02">
    <property type="protein sequence ID" value="PgR026_g103_t02"/>
    <property type="gene ID" value="PgR026_g103"/>
</dbReference>
<accession>A0A915B6F6</accession>
<name>A0A915B6F6_PARUN</name>
<proteinExistence type="predicted"/>
<dbReference type="Proteomes" id="UP000887569">
    <property type="component" value="Unplaced"/>
</dbReference>
<sequence length="192" mass="21256">MRHWLVIVVLLSELQTVIGCGCCRPCHSFRPHCPPPIICPPQICPPPIPCPPSLPSICPPPSSCSTPPLFTQNICCVTCIIPCMMRARKRRDVSAQNFTAALNTIVDDATCNNLKLKSVMDENMSEKDPKMAMMKVRKAIEKKLPGKYSVICANGDFSYTAYTDSFCQTRNDPLTCYAFKPLMLEASLVSRA</sequence>
<keyword evidence="1" id="KW-0732">Signal</keyword>
<organism evidence="3 5">
    <name type="scientific">Parascaris univalens</name>
    <name type="common">Nematode worm</name>
    <dbReference type="NCBI Taxonomy" id="6257"/>
    <lineage>
        <taxon>Eukaryota</taxon>
        <taxon>Metazoa</taxon>
        <taxon>Ecdysozoa</taxon>
        <taxon>Nematoda</taxon>
        <taxon>Chromadorea</taxon>
        <taxon>Rhabditida</taxon>
        <taxon>Spirurina</taxon>
        <taxon>Ascaridomorpha</taxon>
        <taxon>Ascaridoidea</taxon>
        <taxon>Ascarididae</taxon>
        <taxon>Parascaris</taxon>
    </lineage>
</organism>
<evidence type="ECO:0000313" key="3">
    <source>
        <dbReference type="Proteomes" id="UP000887569"/>
    </source>
</evidence>
<reference evidence="4 5" key="1">
    <citation type="submission" date="2022-11" db="UniProtKB">
        <authorList>
            <consortium name="WormBaseParasite"/>
        </authorList>
    </citation>
    <scope>IDENTIFICATION</scope>
</reference>
<protein>
    <submittedName>
        <fullName evidence="4 5">Ground-like domain-containing protein</fullName>
    </submittedName>
</protein>
<evidence type="ECO:0000256" key="1">
    <source>
        <dbReference type="SAM" id="SignalP"/>
    </source>
</evidence>
<feature type="chain" id="PRO_5041150429" evidence="1">
    <location>
        <begin position="20"/>
        <end position="192"/>
    </location>
</feature>
<dbReference type="WBParaSite" id="PgR026_g103_t01">
    <property type="protein sequence ID" value="PgR026_g103_t01"/>
    <property type="gene ID" value="PgR026_g103"/>
</dbReference>
<evidence type="ECO:0000313" key="4">
    <source>
        <dbReference type="WBParaSite" id="PgR026_g103_t01"/>
    </source>
</evidence>
<feature type="domain" description="Ground-like" evidence="2">
    <location>
        <begin position="109"/>
        <end position="179"/>
    </location>
</feature>